<dbReference type="GO" id="GO:0005737">
    <property type="term" value="C:cytoplasm"/>
    <property type="evidence" value="ECO:0007669"/>
    <property type="project" value="TreeGrafter"/>
</dbReference>
<gene>
    <name evidence="9" type="ORF">FIV39_02330</name>
    <name evidence="8" type="ORF">SAMN04490186_6274</name>
</gene>
<dbReference type="Pfam" id="PF13855">
    <property type="entry name" value="LRR_8"/>
    <property type="match status" value="1"/>
</dbReference>
<dbReference type="RefSeq" id="WP_090408888.1">
    <property type="nucleotide sequence ID" value="NZ_FNKM01000002.1"/>
</dbReference>
<keyword evidence="3" id="KW-0433">Leucine-rich repeat</keyword>
<comment type="caution">
    <text evidence="9">The sequence shown here is derived from an EMBL/GenBank/DDBJ whole genome shotgun (WGS) entry which is preliminary data.</text>
</comment>
<evidence type="ECO:0000313" key="9">
    <source>
        <dbReference type="EMBL" id="TWR70192.1"/>
    </source>
</evidence>
<keyword evidence="6" id="KW-0833">Ubl conjugation pathway</keyword>
<evidence type="ECO:0000259" key="7">
    <source>
        <dbReference type="PROSITE" id="PS52053"/>
    </source>
</evidence>
<evidence type="ECO:0000313" key="8">
    <source>
        <dbReference type="EMBL" id="SDR41548.1"/>
    </source>
</evidence>
<dbReference type="SMART" id="SM00369">
    <property type="entry name" value="LRR_TYP"/>
    <property type="match status" value="3"/>
</dbReference>
<sequence>MPTALTDRVFPVAGKTPDSYAFIKQQLPPWLIDAHARHIGALKALTPTIPHNLSIPAARAPLKQALAEQWAAQNAVDKQLAHLSDLRAFAEPLLKEALRDYGEIEVAQTSIRLYSPANLPWWTINAAPGVTSRTVTLLDAALHNFSSSETFADFAFLSAANSQGQQRTLTLTHAVTGQALTAETFKALCRTLDIGARYQQQLRTTFGLDNPQVAERLRVTLVNQQKAALNSAAHLALANRHISDETYALVQSMLAGRTNLRWNGQPVDFYTLNILDTRVIGPLIIAPRQPDPPSPLQTVIESLAGHTAAVVKILVYIPEDPDHPLKEYDSSAAFVKELILQLRSPEPGASRPSYQPFFSQFIEHEQRGRFFAQLNNLLQTVRWHPSQPGDSRPSWRETPVETPNLRVSVLATRNDTANRAAVPASDDLWNYLCRVKLNKIINDARQIAVSTAYADRMARWEWWDNLEKMLSDLFNAALLVITPVVPVLGELMLAYTAYQLLDDTFEGIVDWAEGRQLEGWQHIIGVAENVIQLGIFHAGGQLSQVAETKLSSFIAGLKPVQTASGETRLWHPDLTPYQHRNLRLPSDFPPEENGLYHHRGKKIARQGNRHYEIVQDPLSQRFHLAHPTRVEAYRPSVALNGTGACVLEGEQPRAWSNQTLMRRLGPQTEGLSAGELEQIRIISDVEFGALRHMYVNNQPTPPLLADTLKRFKNDKQIKTSVESLRMNQPLDPASYWFEQMVTELEGWPADKALLVYQQSDLSGTPRRYGSPTAQGSDTLSLSIADVMSGRLPEKVVMFLDEHQLTALLADMVPEPERAQALRERLAEHIEQQSESLRLHLYSEQEASGDPHVQLLRSQYPDIPLNIAQRLLEHTRRRHLKVMDEDRRVPLEVKNQAEELGFEVTSTRVFEQIHQDRPLSVDAETLALNSLRMHTDALDRLRIEIRDRTPTGNLRTHVGSLDAPNIRILVRNKKAQYRIVNAQGRQLHGPTDFYTAVFHTLTTDKHFIDGERFRSWLIEKNKAAAQRRLILAEPPIRPQAQRETLILLGGGNFLSTLRRLSHADTSTVALQDRIKRWLPEMSEQGVRDFAHQAQSEDGLALLVRLETEGQTLETTLDRYVRSSTRWPTRSRLEAVERKRRGDFAHTLMEAWREGSTRLHDKLGQRHRGVQLDLSEIPWPEKIPELPADLRQVTHLIINGVDFTPERARFLQHFPHLRSLDLGGNALTALPAALSRMSLLRELNLAHNKIVLDGPALAHLRDLKRLRLLSLEHNPLDAVPDVSLMPDLDMLLLNHTHIQEWPVGLFAQSRPETFILELQGTSITDVPDVAVDSETATMIALTRLDRTSLSLEAQNRLEAYRIAAGLDPHRTYEPLGKSDFWVEDLDDENRDKYRTLWDALEHEHDSQGFFEVIRALEPPEFFEDSIDEALYTHNNAQMRSQLRTMLSAMYGDAELRKKLFWMSRFPGLCPDAGLQIFTNMGIEVEANQAQYFSRTPAERETRMVKLARGAANLKLLNHVARSDIAHRLKPVEQGGLGLRLTSQVIDGQPGTVDEVEVHLAYQTRLAGRLGLPWVSEHMLYRATAEVSEASITQAYTAVLALSEGDGLVDQMLLEPYWERFLKEQYATDYEANLMSTEKQMALLDKLRDELHTYAHSTELTDEQRAQKHQALQEWVQQLLVEDRVPLDEAMSDELYGQLLSDVSERSKEWPREQTHQLLRRGAE</sequence>
<dbReference type="Gene3D" id="3.80.10.10">
    <property type="entry name" value="Ribonuclease Inhibitor"/>
    <property type="match status" value="1"/>
</dbReference>
<feature type="domain" description="NEL" evidence="7">
    <location>
        <begin position="1371"/>
        <end position="1696"/>
    </location>
</feature>
<keyword evidence="4" id="KW-0677">Repeat</keyword>
<dbReference type="InterPro" id="IPR029487">
    <property type="entry name" value="NEL_dom"/>
</dbReference>
<organism evidence="9 11">
    <name type="scientific">Pseudomonas grimontii</name>
    <dbReference type="NCBI Taxonomy" id="129847"/>
    <lineage>
        <taxon>Bacteria</taxon>
        <taxon>Pseudomonadati</taxon>
        <taxon>Pseudomonadota</taxon>
        <taxon>Gammaproteobacteria</taxon>
        <taxon>Pseudomonadales</taxon>
        <taxon>Pseudomonadaceae</taxon>
        <taxon>Pseudomonas</taxon>
    </lineage>
</organism>
<name>A0A1H1IW84_9PSED</name>
<keyword evidence="6" id="KW-1035">Host cytoplasm</keyword>
<dbReference type="Pfam" id="PF14496">
    <property type="entry name" value="NEL"/>
    <property type="match status" value="1"/>
</dbReference>
<accession>A0A1H1IW84</accession>
<comment type="similarity">
    <text evidence="6">Belongs to the LRR-containing bacterial E3 ligase family.</text>
</comment>
<proteinExistence type="inferred from homology"/>
<evidence type="ECO:0000256" key="5">
    <source>
        <dbReference type="ARBA" id="ARBA00023026"/>
    </source>
</evidence>
<dbReference type="PANTHER" id="PTHR48051:SF54">
    <property type="entry name" value="LEUCINE-RICH REPEAT-CONTAINING PROTEIN"/>
    <property type="match status" value="1"/>
</dbReference>
<keyword evidence="6" id="KW-0808">Transferase</keyword>
<dbReference type="PANTHER" id="PTHR48051">
    <property type="match status" value="1"/>
</dbReference>
<evidence type="ECO:0000256" key="2">
    <source>
        <dbReference type="ARBA" id="ARBA00012483"/>
    </source>
</evidence>
<dbReference type="Gene3D" id="1.20.58.360">
    <property type="entry name" value="Shigella T3SS effector IpaH defines"/>
    <property type="match status" value="1"/>
</dbReference>
<reference evidence="8 10" key="1">
    <citation type="submission" date="2016-10" db="EMBL/GenBank/DDBJ databases">
        <authorList>
            <person name="Varghese N."/>
            <person name="Submissions S."/>
        </authorList>
    </citation>
    <scope>NUCLEOTIDE SEQUENCE [LARGE SCALE GENOMIC DNA]</scope>
    <source>
        <strain evidence="8 10">BS2976</strain>
    </source>
</reference>
<dbReference type="Pfam" id="PF20178">
    <property type="entry name" value="ToxA_N"/>
    <property type="match status" value="1"/>
</dbReference>
<dbReference type="InterPro" id="IPR046673">
    <property type="entry name" value="ToxA_N"/>
</dbReference>
<dbReference type="InterPro" id="IPR003591">
    <property type="entry name" value="Leu-rich_rpt_typical-subtyp"/>
</dbReference>
<comment type="PTM">
    <text evidence="6">Ubiquitinated in the presence of host E1 ubiquitin-activating enzyme, E2 ubiquitin-conjugating enzyme and ubiquitin.</text>
</comment>
<reference evidence="9 11" key="2">
    <citation type="submission" date="2019-06" db="EMBL/GenBank/DDBJ databases">
        <title>Pseudomonas bimorpha sp. nov. isolated from bovine raw milk and skim milk concentrate.</title>
        <authorList>
            <person name="Hofmann K."/>
            <person name="Huptas C."/>
            <person name="Doll E."/>
            <person name="Scherer S."/>
            <person name="Wenning M."/>
        </authorList>
    </citation>
    <scope>NUCLEOTIDE SEQUENCE [LARGE SCALE GENOMIC DNA]</scope>
    <source>
        <strain evidence="9 11">DSM 17515</strain>
    </source>
</reference>
<dbReference type="InterPro" id="IPR032675">
    <property type="entry name" value="LRR_dom_sf"/>
</dbReference>
<dbReference type="GO" id="GO:0061630">
    <property type="term" value="F:ubiquitin protein ligase activity"/>
    <property type="evidence" value="ECO:0007669"/>
    <property type="project" value="UniProtKB-EC"/>
</dbReference>
<dbReference type="GO" id="GO:0005576">
    <property type="term" value="C:extracellular region"/>
    <property type="evidence" value="ECO:0007669"/>
    <property type="project" value="UniProtKB-UniRule"/>
</dbReference>
<evidence type="ECO:0000256" key="1">
    <source>
        <dbReference type="ARBA" id="ARBA00000900"/>
    </source>
</evidence>
<dbReference type="EMBL" id="VFES01000001">
    <property type="protein sequence ID" value="TWR70192.1"/>
    <property type="molecule type" value="Genomic_DNA"/>
</dbReference>
<comment type="catalytic activity">
    <reaction evidence="1">
        <text>S-ubiquitinyl-[E2 ubiquitin-conjugating enzyme]-L-cysteine + [acceptor protein]-L-lysine = [E2 ubiquitin-conjugating enzyme]-L-cysteine + N(6)-ubiquitinyl-[acceptor protein]-L-lysine.</text>
        <dbReference type="EC" id="2.3.2.27"/>
    </reaction>
</comment>
<evidence type="ECO:0000256" key="4">
    <source>
        <dbReference type="ARBA" id="ARBA00022737"/>
    </source>
</evidence>
<feature type="active site" description="Glycyl thioester intermediate" evidence="6">
    <location>
        <position position="1467"/>
    </location>
</feature>
<dbReference type="EC" id="2.3.2.27" evidence="2"/>
<evidence type="ECO:0000313" key="10">
    <source>
        <dbReference type="Proteomes" id="UP000198740"/>
    </source>
</evidence>
<dbReference type="Proteomes" id="UP000317267">
    <property type="component" value="Unassembled WGS sequence"/>
</dbReference>
<dbReference type="OrthoDB" id="1467561at2"/>
<keyword evidence="6" id="KW-0964">Secreted</keyword>
<evidence type="ECO:0000313" key="11">
    <source>
        <dbReference type="Proteomes" id="UP000317267"/>
    </source>
</evidence>
<evidence type="ECO:0000256" key="6">
    <source>
        <dbReference type="PROSITE-ProRule" id="PRU01398"/>
    </source>
</evidence>
<dbReference type="PROSITE" id="PS52053">
    <property type="entry name" value="NEL"/>
    <property type="match status" value="1"/>
</dbReference>
<dbReference type="GO" id="GO:0016567">
    <property type="term" value="P:protein ubiquitination"/>
    <property type="evidence" value="ECO:0007669"/>
    <property type="project" value="InterPro"/>
</dbReference>
<keyword evidence="10" id="KW-1185">Reference proteome</keyword>
<dbReference type="InterPro" id="IPR001611">
    <property type="entry name" value="Leu-rich_rpt"/>
</dbReference>
<keyword evidence="5" id="KW-0843">Virulence</keyword>
<dbReference type="SUPFAM" id="SSF52058">
    <property type="entry name" value="L domain-like"/>
    <property type="match status" value="1"/>
</dbReference>
<dbReference type="EMBL" id="FNKM01000002">
    <property type="protein sequence ID" value="SDR41548.1"/>
    <property type="molecule type" value="Genomic_DNA"/>
</dbReference>
<evidence type="ECO:0000256" key="3">
    <source>
        <dbReference type="ARBA" id="ARBA00022614"/>
    </source>
</evidence>
<keyword evidence="6" id="KW-0832">Ubl conjugation</keyword>
<dbReference type="InterPro" id="IPR050216">
    <property type="entry name" value="LRR_domain-containing"/>
</dbReference>
<protein>
    <recommendedName>
        <fullName evidence="2">RING-type E3 ubiquitin transferase</fullName>
        <ecNumber evidence="2">2.3.2.27</ecNumber>
    </recommendedName>
</protein>
<dbReference type="Proteomes" id="UP000198740">
    <property type="component" value="Unassembled WGS sequence"/>
</dbReference>